<dbReference type="InParanoid" id="A0A1E7F7S5"/>
<dbReference type="EMBL" id="KV784361">
    <property type="protein sequence ID" value="OEU14045.1"/>
    <property type="molecule type" value="Genomic_DNA"/>
</dbReference>
<proteinExistence type="predicted"/>
<name>A0A1E7F7S5_9STRA</name>
<keyword evidence="3" id="KW-1185">Reference proteome</keyword>
<dbReference type="KEGG" id="fcy:FRACYDRAFT_242398"/>
<dbReference type="OrthoDB" id="40009at2759"/>
<accession>A0A1E7F7S5</accession>
<feature type="region of interest" description="Disordered" evidence="1">
    <location>
        <begin position="1"/>
        <end position="43"/>
    </location>
</feature>
<feature type="compositionally biased region" description="Polar residues" evidence="1">
    <location>
        <begin position="9"/>
        <end position="21"/>
    </location>
</feature>
<feature type="compositionally biased region" description="Low complexity" evidence="1">
    <location>
        <begin position="25"/>
        <end position="34"/>
    </location>
</feature>
<dbReference type="Proteomes" id="UP000095751">
    <property type="component" value="Unassembled WGS sequence"/>
</dbReference>
<organism evidence="2 3">
    <name type="scientific">Fragilariopsis cylindrus CCMP1102</name>
    <dbReference type="NCBI Taxonomy" id="635003"/>
    <lineage>
        <taxon>Eukaryota</taxon>
        <taxon>Sar</taxon>
        <taxon>Stramenopiles</taxon>
        <taxon>Ochrophyta</taxon>
        <taxon>Bacillariophyta</taxon>
        <taxon>Bacillariophyceae</taxon>
        <taxon>Bacillariophycidae</taxon>
        <taxon>Bacillariales</taxon>
        <taxon>Bacillariaceae</taxon>
        <taxon>Fragilariopsis</taxon>
    </lineage>
</organism>
<evidence type="ECO:0000256" key="1">
    <source>
        <dbReference type="SAM" id="MobiDB-lite"/>
    </source>
</evidence>
<evidence type="ECO:0000313" key="3">
    <source>
        <dbReference type="Proteomes" id="UP000095751"/>
    </source>
</evidence>
<sequence>MSGAFSGVGSATTTTSRQSRIYNADDSTSSQTNDNDNDNDTDKTLMFETEGWKNIADNLSSFPLFTIATAENNFVAYSISVGDGVGDDKTFNIPFFYCDVTEGLVELEKSQVANKDYKLIPFPLNEAFKMWCDDKAVIVPSKASILQAGAPAGTNQIGQRVPMWACMEITEEQEGGLPPKLPIFMGLEDANAAVLEAVAGDRTKIDDLEVVCLSLDGAIEQLVTVPEETPSFHFVPPSKSIKYIEENIEAP</sequence>
<protein>
    <submittedName>
        <fullName evidence="2">Uncharacterized protein</fullName>
    </submittedName>
</protein>
<gene>
    <name evidence="2" type="ORF">FRACYDRAFT_242398</name>
</gene>
<reference evidence="2 3" key="1">
    <citation type="submission" date="2016-09" db="EMBL/GenBank/DDBJ databases">
        <title>Extensive genetic diversity and differential bi-allelic expression allows diatom success in the polar Southern Ocean.</title>
        <authorList>
            <consortium name="DOE Joint Genome Institute"/>
            <person name="Mock T."/>
            <person name="Otillar R.P."/>
            <person name="Strauss J."/>
            <person name="Dupont C."/>
            <person name="Frickenhaus S."/>
            <person name="Maumus F."/>
            <person name="Mcmullan M."/>
            <person name="Sanges R."/>
            <person name="Schmutz J."/>
            <person name="Toseland A."/>
            <person name="Valas R."/>
            <person name="Veluchamy A."/>
            <person name="Ward B.J."/>
            <person name="Allen A."/>
            <person name="Barry K."/>
            <person name="Falciatore A."/>
            <person name="Ferrante M."/>
            <person name="Fortunato A.E."/>
            <person name="Gloeckner G."/>
            <person name="Gruber A."/>
            <person name="Hipkin R."/>
            <person name="Janech M."/>
            <person name="Kroth P."/>
            <person name="Leese F."/>
            <person name="Lindquist E."/>
            <person name="Lyon B.R."/>
            <person name="Martin J."/>
            <person name="Mayer C."/>
            <person name="Parker M."/>
            <person name="Quesneville H."/>
            <person name="Raymond J."/>
            <person name="Uhlig C."/>
            <person name="Valentin K.U."/>
            <person name="Worden A.Z."/>
            <person name="Armbrust E.V."/>
            <person name="Bowler C."/>
            <person name="Green B."/>
            <person name="Moulton V."/>
            <person name="Van Oosterhout C."/>
            <person name="Grigoriev I."/>
        </authorList>
    </citation>
    <scope>NUCLEOTIDE SEQUENCE [LARGE SCALE GENOMIC DNA]</scope>
    <source>
        <strain evidence="2 3">CCMP1102</strain>
    </source>
</reference>
<dbReference type="AlphaFoldDB" id="A0A1E7F7S5"/>
<evidence type="ECO:0000313" key="2">
    <source>
        <dbReference type="EMBL" id="OEU14045.1"/>
    </source>
</evidence>